<dbReference type="Pfam" id="PF07690">
    <property type="entry name" value="MFS_1"/>
    <property type="match status" value="1"/>
</dbReference>
<feature type="transmembrane region" description="Helical" evidence="6">
    <location>
        <begin position="103"/>
        <end position="123"/>
    </location>
</feature>
<organism evidence="8">
    <name type="scientific">Paraconexibacter sp. AEG42_29</name>
    <dbReference type="NCBI Taxonomy" id="2997339"/>
    <lineage>
        <taxon>Bacteria</taxon>
        <taxon>Bacillati</taxon>
        <taxon>Actinomycetota</taxon>
        <taxon>Thermoleophilia</taxon>
        <taxon>Solirubrobacterales</taxon>
        <taxon>Paraconexibacteraceae</taxon>
        <taxon>Paraconexibacter</taxon>
    </lineage>
</organism>
<gene>
    <name evidence="8" type="primary">bmr3</name>
    <name evidence="8" type="ORF">DSM112329_03388</name>
</gene>
<dbReference type="InterPro" id="IPR020846">
    <property type="entry name" value="MFS_dom"/>
</dbReference>
<feature type="transmembrane region" description="Helical" evidence="6">
    <location>
        <begin position="437"/>
        <end position="455"/>
    </location>
</feature>
<reference evidence="8" key="1">
    <citation type="submission" date="2022-12" db="EMBL/GenBank/DDBJ databases">
        <title>Paraconexibacter alkalitolerans sp. nov. and Baekduia alba sp. nov., isolated from soil and emended description of the genera Paraconexibacter (Chun et al., 2020) and Baekduia (An et al., 2020).</title>
        <authorList>
            <person name="Vieira S."/>
            <person name="Huber K.J."/>
            <person name="Geppert A."/>
            <person name="Wolf J."/>
            <person name="Neumann-Schaal M."/>
            <person name="Muesken M."/>
            <person name="Overmann J."/>
        </authorList>
    </citation>
    <scope>NUCLEOTIDE SEQUENCE</scope>
    <source>
        <strain evidence="8">AEG42_29</strain>
    </source>
</reference>
<dbReference type="SUPFAM" id="SSF103473">
    <property type="entry name" value="MFS general substrate transporter"/>
    <property type="match status" value="1"/>
</dbReference>
<feature type="transmembrane region" description="Helical" evidence="6">
    <location>
        <begin position="360"/>
        <end position="384"/>
    </location>
</feature>
<dbReference type="RefSeq" id="WP_354697748.1">
    <property type="nucleotide sequence ID" value="NZ_CP114014.1"/>
</dbReference>
<evidence type="ECO:0000256" key="2">
    <source>
        <dbReference type="ARBA" id="ARBA00022448"/>
    </source>
</evidence>
<dbReference type="GO" id="GO:0022857">
    <property type="term" value="F:transmembrane transporter activity"/>
    <property type="evidence" value="ECO:0007669"/>
    <property type="project" value="InterPro"/>
</dbReference>
<keyword evidence="4 6" id="KW-1133">Transmembrane helix</keyword>
<comment type="subcellular location">
    <subcellularLocation>
        <location evidence="1">Cell membrane</location>
        <topology evidence="1">Multi-pass membrane protein</topology>
    </subcellularLocation>
</comment>
<dbReference type="PROSITE" id="PS50850">
    <property type="entry name" value="MFS"/>
    <property type="match status" value="1"/>
</dbReference>
<feature type="transmembrane region" description="Helical" evidence="6">
    <location>
        <begin position="331"/>
        <end position="354"/>
    </location>
</feature>
<dbReference type="Gene3D" id="1.20.1720.10">
    <property type="entry name" value="Multidrug resistance protein D"/>
    <property type="match status" value="1"/>
</dbReference>
<dbReference type="KEGG" id="parq:DSM112329_03388"/>
<dbReference type="EMBL" id="CP114014">
    <property type="protein sequence ID" value="XAY06517.1"/>
    <property type="molecule type" value="Genomic_DNA"/>
</dbReference>
<dbReference type="InterPro" id="IPR011701">
    <property type="entry name" value="MFS"/>
</dbReference>
<dbReference type="PANTHER" id="PTHR42718">
    <property type="entry name" value="MAJOR FACILITATOR SUPERFAMILY MULTIDRUG TRANSPORTER MFSC"/>
    <property type="match status" value="1"/>
</dbReference>
<feature type="transmembrane region" description="Helical" evidence="6">
    <location>
        <begin position="265"/>
        <end position="291"/>
    </location>
</feature>
<feature type="transmembrane region" description="Helical" evidence="6">
    <location>
        <begin position="163"/>
        <end position="184"/>
    </location>
</feature>
<evidence type="ECO:0000313" key="8">
    <source>
        <dbReference type="EMBL" id="XAY06517.1"/>
    </source>
</evidence>
<dbReference type="PANTHER" id="PTHR42718:SF9">
    <property type="entry name" value="MAJOR FACILITATOR SUPERFAMILY MULTIDRUG TRANSPORTER MFSC"/>
    <property type="match status" value="1"/>
</dbReference>
<dbReference type="Gene3D" id="1.20.1250.20">
    <property type="entry name" value="MFS general substrate transporter like domains"/>
    <property type="match status" value="1"/>
</dbReference>
<feature type="transmembrane region" description="Helical" evidence="6">
    <location>
        <begin position="78"/>
        <end position="97"/>
    </location>
</feature>
<name>A0AAU7AXX4_9ACTN</name>
<feature type="transmembrane region" description="Helical" evidence="6">
    <location>
        <begin position="48"/>
        <end position="66"/>
    </location>
</feature>
<accession>A0AAU7AXX4</accession>
<feature type="transmembrane region" description="Helical" evidence="6">
    <location>
        <begin position="14"/>
        <end position="36"/>
    </location>
</feature>
<keyword evidence="3 6" id="KW-0812">Transmembrane</keyword>
<evidence type="ECO:0000256" key="3">
    <source>
        <dbReference type="ARBA" id="ARBA00022692"/>
    </source>
</evidence>
<feature type="domain" description="Major facilitator superfamily (MFS) profile" evidence="7">
    <location>
        <begin position="12"/>
        <end position="460"/>
    </location>
</feature>
<evidence type="ECO:0000256" key="6">
    <source>
        <dbReference type="SAM" id="Phobius"/>
    </source>
</evidence>
<dbReference type="InterPro" id="IPR036259">
    <property type="entry name" value="MFS_trans_sf"/>
</dbReference>
<dbReference type="AlphaFoldDB" id="A0AAU7AXX4"/>
<evidence type="ECO:0000256" key="4">
    <source>
        <dbReference type="ARBA" id="ARBA00022989"/>
    </source>
</evidence>
<proteinExistence type="predicted"/>
<feature type="transmembrane region" description="Helical" evidence="6">
    <location>
        <begin position="196"/>
        <end position="216"/>
    </location>
</feature>
<keyword evidence="5 6" id="KW-0472">Membrane</keyword>
<evidence type="ECO:0000259" key="7">
    <source>
        <dbReference type="PROSITE" id="PS50850"/>
    </source>
</evidence>
<keyword evidence="2" id="KW-0813">Transport</keyword>
<feature type="transmembrane region" description="Helical" evidence="6">
    <location>
        <begin position="135"/>
        <end position="157"/>
    </location>
</feature>
<feature type="transmembrane region" description="Helical" evidence="6">
    <location>
        <begin position="405"/>
        <end position="425"/>
    </location>
</feature>
<sequence>MALDDIRSRIRPEWVLAVGILDFSLEQAVIAPALPLVAQRYDASATDVVWLITAFLLTAAIATPLAGRLGDQYGRRRLLLCSVGAFVAGSVVCAVGGSLEVLVGGRAVQGLGAGTAPLALALVRDHVPPERVSRAVGILVGAAGGGAVLGLLGGSLLVDAGSLAALFWALAAVATLTFTAIALAVPESPVRAAVPVDWAGGGLLGTGLVALVLAISQCNDWGWDSTRVLGLFVVAAAGLAGFAGRQRTARSPLFDPGLLVRRPVWSAQVLTFLAGLVAFSHLAALPLLAGLPKSTGYGLGLTTTQIGAVLVPSSIAALISGPMAARLAPRVGTRALIVGGLLCIALGNAILVVFPVSVLTIVLAGVPLGLAFGPTIGTTLDLVLASAANEESGAALGLTNEVRTVGSALGATVAAAVLVAGGEVAPGVPVASAFDDAFGTFAVASLVAIAFVPLLPRGGPVHARIE</sequence>
<dbReference type="GO" id="GO:0005886">
    <property type="term" value="C:plasma membrane"/>
    <property type="evidence" value="ECO:0007669"/>
    <property type="project" value="UniProtKB-SubCell"/>
</dbReference>
<evidence type="ECO:0000256" key="1">
    <source>
        <dbReference type="ARBA" id="ARBA00004651"/>
    </source>
</evidence>
<feature type="transmembrane region" description="Helical" evidence="6">
    <location>
        <begin position="297"/>
        <end position="319"/>
    </location>
</feature>
<evidence type="ECO:0000256" key="5">
    <source>
        <dbReference type="ARBA" id="ARBA00023136"/>
    </source>
</evidence>
<protein>
    <submittedName>
        <fullName evidence="8">Multidrug resistance protein 3</fullName>
    </submittedName>
</protein>
<feature type="transmembrane region" description="Helical" evidence="6">
    <location>
        <begin position="228"/>
        <end position="244"/>
    </location>
</feature>